<dbReference type="GO" id="GO:0022857">
    <property type="term" value="F:transmembrane transporter activity"/>
    <property type="evidence" value="ECO:0007669"/>
    <property type="project" value="InterPro"/>
</dbReference>
<reference evidence="8" key="1">
    <citation type="journal article" date="2021" name="IMA Fungus">
        <title>Genomic characterization of three marine fungi, including Emericellopsis atlantica sp. nov. with signatures of a generalist lifestyle and marine biomass degradation.</title>
        <authorList>
            <person name="Hagestad O.C."/>
            <person name="Hou L."/>
            <person name="Andersen J.H."/>
            <person name="Hansen E.H."/>
            <person name="Altermark B."/>
            <person name="Li C."/>
            <person name="Kuhnert E."/>
            <person name="Cox R.J."/>
            <person name="Crous P.W."/>
            <person name="Spatafora J.W."/>
            <person name="Lail K."/>
            <person name="Amirebrahimi M."/>
            <person name="Lipzen A."/>
            <person name="Pangilinan J."/>
            <person name="Andreopoulos W."/>
            <person name="Hayes R.D."/>
            <person name="Ng V."/>
            <person name="Grigoriev I.V."/>
            <person name="Jackson S.A."/>
            <person name="Sutton T.D.S."/>
            <person name="Dobson A.D.W."/>
            <person name="Rama T."/>
        </authorList>
    </citation>
    <scope>NUCLEOTIDE SEQUENCE</scope>
    <source>
        <strain evidence="8">TS7</strain>
    </source>
</reference>
<evidence type="ECO:0000256" key="1">
    <source>
        <dbReference type="ARBA" id="ARBA00004141"/>
    </source>
</evidence>
<dbReference type="Gene3D" id="1.20.1720.10">
    <property type="entry name" value="Multidrug resistance protein D"/>
    <property type="match status" value="1"/>
</dbReference>
<evidence type="ECO:0000313" key="8">
    <source>
        <dbReference type="EMBL" id="KAG9257414.1"/>
    </source>
</evidence>
<feature type="transmembrane region" description="Helical" evidence="6">
    <location>
        <begin position="159"/>
        <end position="177"/>
    </location>
</feature>
<dbReference type="GeneID" id="70291819"/>
<dbReference type="PANTHER" id="PTHR23501">
    <property type="entry name" value="MAJOR FACILITATOR SUPERFAMILY"/>
    <property type="match status" value="1"/>
</dbReference>
<dbReference type="Pfam" id="PF07690">
    <property type="entry name" value="MFS_1"/>
    <property type="match status" value="1"/>
</dbReference>
<proteinExistence type="predicted"/>
<dbReference type="RefSeq" id="XP_046121338.1">
    <property type="nucleotide sequence ID" value="XM_046260916.1"/>
</dbReference>
<feature type="transmembrane region" description="Helical" evidence="6">
    <location>
        <begin position="297"/>
        <end position="319"/>
    </location>
</feature>
<organism evidence="8 9">
    <name type="scientific">Emericellopsis atlantica</name>
    <dbReference type="NCBI Taxonomy" id="2614577"/>
    <lineage>
        <taxon>Eukaryota</taxon>
        <taxon>Fungi</taxon>
        <taxon>Dikarya</taxon>
        <taxon>Ascomycota</taxon>
        <taxon>Pezizomycotina</taxon>
        <taxon>Sordariomycetes</taxon>
        <taxon>Hypocreomycetidae</taxon>
        <taxon>Hypocreales</taxon>
        <taxon>Bionectriaceae</taxon>
        <taxon>Emericellopsis</taxon>
    </lineage>
</organism>
<comment type="subcellular location">
    <subcellularLocation>
        <location evidence="1">Membrane</location>
        <topology evidence="1">Multi-pass membrane protein</topology>
    </subcellularLocation>
</comment>
<feature type="transmembrane region" description="Helical" evidence="6">
    <location>
        <begin position="350"/>
        <end position="376"/>
    </location>
</feature>
<dbReference type="InterPro" id="IPR020846">
    <property type="entry name" value="MFS_dom"/>
</dbReference>
<dbReference type="InterPro" id="IPR036259">
    <property type="entry name" value="MFS_trans_sf"/>
</dbReference>
<evidence type="ECO:0000256" key="2">
    <source>
        <dbReference type="ARBA" id="ARBA00022692"/>
    </source>
</evidence>
<keyword evidence="4 6" id="KW-0472">Membrane</keyword>
<dbReference type="GO" id="GO:0005886">
    <property type="term" value="C:plasma membrane"/>
    <property type="evidence" value="ECO:0007669"/>
    <property type="project" value="TreeGrafter"/>
</dbReference>
<keyword evidence="9" id="KW-1185">Reference proteome</keyword>
<dbReference type="OrthoDB" id="6770063at2759"/>
<evidence type="ECO:0000256" key="4">
    <source>
        <dbReference type="ARBA" id="ARBA00023136"/>
    </source>
</evidence>
<evidence type="ECO:0000256" key="5">
    <source>
        <dbReference type="SAM" id="MobiDB-lite"/>
    </source>
</evidence>
<feature type="domain" description="Major facilitator superfamily (MFS) profile" evidence="7">
    <location>
        <begin position="63"/>
        <end position="561"/>
    </location>
</feature>
<gene>
    <name evidence="8" type="ORF">F5Z01DRAFT_616430</name>
</gene>
<comment type="caution">
    <text evidence="8">The sequence shown here is derived from an EMBL/GenBank/DDBJ whole genome shotgun (WGS) entry which is preliminary data.</text>
</comment>
<feature type="transmembrane region" description="Helical" evidence="6">
    <location>
        <begin position="129"/>
        <end position="147"/>
    </location>
</feature>
<feature type="transmembrane region" description="Helical" evidence="6">
    <location>
        <begin position="100"/>
        <end position="117"/>
    </location>
</feature>
<accession>A0A9P8CRW3</accession>
<feature type="transmembrane region" description="Helical" evidence="6">
    <location>
        <begin position="268"/>
        <end position="291"/>
    </location>
</feature>
<evidence type="ECO:0000256" key="6">
    <source>
        <dbReference type="SAM" id="Phobius"/>
    </source>
</evidence>
<keyword evidence="2 6" id="KW-0812">Transmembrane</keyword>
<dbReference type="AlphaFoldDB" id="A0A9P8CRW3"/>
<feature type="transmembrane region" description="Helical" evidence="6">
    <location>
        <begin position="482"/>
        <end position="501"/>
    </location>
</feature>
<dbReference type="EMBL" id="MU251245">
    <property type="protein sequence ID" value="KAG9257414.1"/>
    <property type="molecule type" value="Genomic_DNA"/>
</dbReference>
<dbReference type="SUPFAM" id="SSF103473">
    <property type="entry name" value="MFS general substrate transporter"/>
    <property type="match status" value="1"/>
</dbReference>
<evidence type="ECO:0000256" key="3">
    <source>
        <dbReference type="ARBA" id="ARBA00022989"/>
    </source>
</evidence>
<evidence type="ECO:0000259" key="7">
    <source>
        <dbReference type="PROSITE" id="PS50850"/>
    </source>
</evidence>
<evidence type="ECO:0000313" key="9">
    <source>
        <dbReference type="Proteomes" id="UP000887229"/>
    </source>
</evidence>
<feature type="transmembrane region" description="Helical" evidence="6">
    <location>
        <begin position="189"/>
        <end position="211"/>
    </location>
</feature>
<feature type="region of interest" description="Disordered" evidence="5">
    <location>
        <begin position="606"/>
        <end position="626"/>
    </location>
</feature>
<feature type="transmembrane region" description="Helical" evidence="6">
    <location>
        <begin position="419"/>
        <end position="438"/>
    </location>
</feature>
<feature type="transmembrane region" description="Helical" evidence="6">
    <location>
        <begin position="63"/>
        <end position="88"/>
    </location>
</feature>
<feature type="transmembrane region" description="Helical" evidence="6">
    <location>
        <begin position="217"/>
        <end position="237"/>
    </location>
</feature>
<feature type="transmembrane region" description="Helical" evidence="6">
    <location>
        <begin position="388"/>
        <end position="407"/>
    </location>
</feature>
<keyword evidence="3 6" id="KW-1133">Transmembrane helix</keyword>
<protein>
    <submittedName>
        <fullName evidence="8">Major facilitator superfamily domain-containing protein</fullName>
    </submittedName>
</protein>
<feature type="transmembrane region" description="Helical" evidence="6">
    <location>
        <begin position="535"/>
        <end position="556"/>
    </location>
</feature>
<dbReference type="PANTHER" id="PTHR23501:SF39">
    <property type="entry name" value="MULTIDRUG TRANSPORTER, PUTATIVE (AFU_ORTHOLOGUE AFUA_1G05010)-RELATED"/>
    <property type="match status" value="1"/>
</dbReference>
<dbReference type="InterPro" id="IPR011701">
    <property type="entry name" value="MFS"/>
</dbReference>
<feature type="transmembrane region" description="Helical" evidence="6">
    <location>
        <begin position="444"/>
        <end position="461"/>
    </location>
</feature>
<name>A0A9P8CRW3_9HYPO</name>
<sequence>MLDRESKDKPINITRLLGWAWGDSERKSKTDPKTCEHRSAPSLEPCDSCGAEATRARKYRWKIILGLVFPFALQALDSTIIASGLPWIAHDFGKFSQLNWIVSAFNLTSAAFIPFWAQMCDVFGRNATINGSIILMLLGSALCTGAPTSAFPMLLLGRGFQGLAAAGLNVVVQTILADRVSLKEAANNWSIFAFVGGTSYGLGPVIGGYLTNANWRWCFGINLPVGVVALVTVYFLLRKELLGAQPIPELDETVETGRRTKFGARVKTVDFGGQALFLVGFGLIILGLTWGGATYPWASAAVIVPLVLGTLLTGAFVYWEYLMAPGKLLSQRFPAQKPMIPWNIITTKDIMLVFFTETTSGVAMYAVLYFCNIYFISVKDYQPDKAGVQLLFFIPGLSGGVILCSFLCNSWPRMTWPPIFLGTLVEAVGLGMLSWACYSEKSSIIFGMMALVGVGSGLRYMSGPLHGVGYFRQHRAVIAGMMALAHPFGGTLGLTVMTTVFNNLSGVDYDPRLSETNTSDPRINDELKENAKMGVVWAFVAVTPFLVLAWIATFFLGNVILGDGNGPDEEGLHNTVIRDPYILRLLKGQGRPAQPEKEVRLRSWEMLGSSHSTGEDELLTRPVQAD</sequence>
<dbReference type="Proteomes" id="UP000887229">
    <property type="component" value="Unassembled WGS sequence"/>
</dbReference>
<dbReference type="PROSITE" id="PS50850">
    <property type="entry name" value="MFS"/>
    <property type="match status" value="1"/>
</dbReference>